<feature type="region of interest" description="Disordered" evidence="1">
    <location>
        <begin position="313"/>
        <end position="365"/>
    </location>
</feature>
<organism evidence="3 4">
    <name type="scientific">Streptomyces zagrosensis</name>
    <dbReference type="NCBI Taxonomy" id="1042984"/>
    <lineage>
        <taxon>Bacteria</taxon>
        <taxon>Bacillati</taxon>
        <taxon>Actinomycetota</taxon>
        <taxon>Actinomycetes</taxon>
        <taxon>Kitasatosporales</taxon>
        <taxon>Streptomycetaceae</taxon>
        <taxon>Streptomyces</taxon>
    </lineage>
</organism>
<accession>A0A7W9QFQ1</accession>
<dbReference type="Proteomes" id="UP000588098">
    <property type="component" value="Unassembled WGS sequence"/>
</dbReference>
<evidence type="ECO:0000256" key="2">
    <source>
        <dbReference type="SAM" id="Phobius"/>
    </source>
</evidence>
<keyword evidence="2" id="KW-0472">Membrane</keyword>
<feature type="region of interest" description="Disordered" evidence="1">
    <location>
        <begin position="279"/>
        <end position="301"/>
    </location>
</feature>
<feature type="transmembrane region" description="Helical" evidence="2">
    <location>
        <begin position="85"/>
        <end position="111"/>
    </location>
</feature>
<feature type="transmembrane region" description="Helical" evidence="2">
    <location>
        <begin position="123"/>
        <end position="148"/>
    </location>
</feature>
<keyword evidence="4" id="KW-1185">Reference proteome</keyword>
<feature type="region of interest" description="Disordered" evidence="1">
    <location>
        <begin position="1"/>
        <end position="21"/>
    </location>
</feature>
<evidence type="ECO:0000256" key="1">
    <source>
        <dbReference type="SAM" id="MobiDB-lite"/>
    </source>
</evidence>
<comment type="caution">
    <text evidence="3">The sequence shown here is derived from an EMBL/GenBank/DDBJ whole genome shotgun (WGS) entry which is preliminary data.</text>
</comment>
<name>A0A7W9QFQ1_9ACTN</name>
<feature type="compositionally biased region" description="Basic and acidic residues" evidence="1">
    <location>
        <begin position="193"/>
        <end position="206"/>
    </location>
</feature>
<feature type="region of interest" description="Disordered" evidence="1">
    <location>
        <begin position="159"/>
        <end position="247"/>
    </location>
</feature>
<dbReference type="RefSeq" id="WP_246495426.1">
    <property type="nucleotide sequence ID" value="NZ_JACHJL010000016.1"/>
</dbReference>
<evidence type="ECO:0000313" key="4">
    <source>
        <dbReference type="Proteomes" id="UP000588098"/>
    </source>
</evidence>
<reference evidence="3 4" key="1">
    <citation type="submission" date="2020-08" db="EMBL/GenBank/DDBJ databases">
        <title>Genomic Encyclopedia of Type Strains, Phase III (KMG-III): the genomes of soil and plant-associated and newly described type strains.</title>
        <authorList>
            <person name="Whitman W."/>
        </authorList>
    </citation>
    <scope>NUCLEOTIDE SEQUENCE [LARGE SCALE GENOMIC DNA]</scope>
    <source>
        <strain evidence="3 4">CECT 8305</strain>
    </source>
</reference>
<feature type="compositionally biased region" description="Low complexity" evidence="1">
    <location>
        <begin position="232"/>
        <end position="247"/>
    </location>
</feature>
<gene>
    <name evidence="3" type="ORF">FHS42_005456</name>
</gene>
<keyword evidence="2" id="KW-1133">Transmembrane helix</keyword>
<keyword evidence="2" id="KW-0812">Transmembrane</keyword>
<feature type="transmembrane region" description="Helical" evidence="2">
    <location>
        <begin position="61"/>
        <end position="79"/>
    </location>
</feature>
<protein>
    <submittedName>
        <fullName evidence="3">Uncharacterized protein</fullName>
    </submittedName>
</protein>
<evidence type="ECO:0000313" key="3">
    <source>
        <dbReference type="EMBL" id="MBB5938367.1"/>
    </source>
</evidence>
<proteinExistence type="predicted"/>
<sequence length="492" mass="49979">MAGAIPPGAAPRDSAPGPAAHSPTLAGRLTALRAQGRARADQLPLRPQRDAFREWRHTRPFWAGLLLVLGGLELMAIPLSPLTVLVSLGLGGIAAIGIGIALVVAGLFLWFTPRARHYVSINALLLSVLSFAATNLGGFLIGMVLGIVGSAMGFGWTPRETPATQADAGFPPDIGPPPRPGTGAGPDATGGAPDRETAPDRADDRMTGPGDGAEGASPQEEKKEKEGGGTGETAEGKAAGAASGGAERRLAGGTTVRTLGLLVPVLVLVAAVGVPARGAPMPRSSGHPPAPTPAAPGAPHTAATQELTAALAPTPGEAKPTGDAGPTTAFPQLPSQAPQPSPEGSDAPTPAAKGPGFPVAATPPTITTTKFSPHGFIVAGVTELPTAKGPLKVMVLHMQAASLTDYRMKTRDGSPELDLGADSLELKGHVTLYLSRFKGCVEGLLCLTFTPDRLPVPPLVPPFIFLTKVEADQALVTADSIETDGLTLTPHT</sequence>
<dbReference type="AlphaFoldDB" id="A0A7W9QFQ1"/>
<dbReference type="InterPro" id="IPR046096">
    <property type="entry name" value="DUF6114"/>
</dbReference>
<dbReference type="EMBL" id="JACHJL010000016">
    <property type="protein sequence ID" value="MBB5938367.1"/>
    <property type="molecule type" value="Genomic_DNA"/>
</dbReference>
<dbReference type="Pfam" id="PF19609">
    <property type="entry name" value="DUF6114"/>
    <property type="match status" value="1"/>
</dbReference>